<dbReference type="Proteomes" id="UP000487117">
    <property type="component" value="Unassembled WGS sequence"/>
</dbReference>
<sequence length="31" mass="3669">MPYPSSVSEDKAPSVAIPRCFRWVWLFWPIC</sequence>
<reference evidence="2" key="1">
    <citation type="journal article" date="2020" name="MBio">
        <title>Horizontal gene transfer to a defensive symbiont with a reduced genome amongst a multipartite beetle microbiome.</title>
        <authorList>
            <person name="Waterworth S.C."/>
            <person name="Florez L.V."/>
            <person name="Rees E.R."/>
            <person name="Hertweck C."/>
            <person name="Kaltenpoth M."/>
            <person name="Kwan J.C."/>
        </authorList>
    </citation>
    <scope>NUCLEOTIDE SEQUENCE [LARGE SCALE GENOMIC DNA]</scope>
</reference>
<name>A0A7V8JKX5_STEMA</name>
<evidence type="ECO:0000313" key="2">
    <source>
        <dbReference type="Proteomes" id="UP000487117"/>
    </source>
</evidence>
<organism evidence="1 2">
    <name type="scientific">Stenotrophomonas maltophilia</name>
    <name type="common">Pseudomonas maltophilia</name>
    <name type="synonym">Xanthomonas maltophilia</name>
    <dbReference type="NCBI Taxonomy" id="40324"/>
    <lineage>
        <taxon>Bacteria</taxon>
        <taxon>Pseudomonadati</taxon>
        <taxon>Pseudomonadota</taxon>
        <taxon>Gammaproteobacteria</taxon>
        <taxon>Lysobacterales</taxon>
        <taxon>Lysobacteraceae</taxon>
        <taxon>Stenotrophomonas</taxon>
        <taxon>Stenotrophomonas maltophilia group</taxon>
    </lineage>
</organism>
<protein>
    <submittedName>
        <fullName evidence="1">Uncharacterized protein</fullName>
    </submittedName>
</protein>
<evidence type="ECO:0000313" key="1">
    <source>
        <dbReference type="EMBL" id="KAF1014101.1"/>
    </source>
</evidence>
<gene>
    <name evidence="1" type="ORF">GAK31_03125</name>
</gene>
<comment type="caution">
    <text evidence="1">The sequence shown here is derived from an EMBL/GenBank/DDBJ whole genome shotgun (WGS) entry which is preliminary data.</text>
</comment>
<accession>A0A7V8JKX5</accession>
<dbReference type="EMBL" id="WNDS01000004">
    <property type="protein sequence ID" value="KAF1014101.1"/>
    <property type="molecule type" value="Genomic_DNA"/>
</dbReference>
<proteinExistence type="predicted"/>
<dbReference type="AlphaFoldDB" id="A0A7V8JKX5"/>